<evidence type="ECO:0000259" key="6">
    <source>
        <dbReference type="PROSITE" id="PS50016"/>
    </source>
</evidence>
<dbReference type="EnsemblProtists" id="HpaT808572">
    <property type="protein sequence ID" value="HpaP808572"/>
    <property type="gene ID" value="HpaG808572"/>
</dbReference>
<evidence type="ECO:0000259" key="7">
    <source>
        <dbReference type="PROSITE" id="PS50089"/>
    </source>
</evidence>
<dbReference type="SUPFAM" id="SSF57903">
    <property type="entry name" value="FYVE/PHD zinc finger"/>
    <property type="match status" value="1"/>
</dbReference>
<dbReference type="SUPFAM" id="SSF57933">
    <property type="entry name" value="TAZ domain"/>
    <property type="match status" value="1"/>
</dbReference>
<dbReference type="eggNOG" id="KOG0825">
    <property type="taxonomic scope" value="Eukaryota"/>
</dbReference>
<accession>M4BQ83</accession>
<dbReference type="Gene3D" id="1.20.1020.10">
    <property type="entry name" value="TAZ domain"/>
    <property type="match status" value="1"/>
</dbReference>
<feature type="domain" description="PHD-type" evidence="6">
    <location>
        <begin position="151"/>
        <end position="201"/>
    </location>
</feature>
<dbReference type="InterPro" id="IPR001965">
    <property type="entry name" value="Znf_PHD"/>
</dbReference>
<dbReference type="VEuPathDB" id="FungiDB:HpaG808572"/>
<name>M4BQ83_HYAAE</name>
<reference evidence="9" key="1">
    <citation type="journal article" date="2010" name="Science">
        <title>Signatures of adaptation to obligate biotrophy in the Hyaloperonospora arabidopsidis genome.</title>
        <authorList>
            <person name="Baxter L."/>
            <person name="Tripathy S."/>
            <person name="Ishaque N."/>
            <person name="Boot N."/>
            <person name="Cabral A."/>
            <person name="Kemen E."/>
            <person name="Thines M."/>
            <person name="Ah-Fong A."/>
            <person name="Anderson R."/>
            <person name="Badejoko W."/>
            <person name="Bittner-Eddy P."/>
            <person name="Boore J.L."/>
            <person name="Chibucos M.C."/>
            <person name="Coates M."/>
            <person name="Dehal P."/>
            <person name="Delehaunty K."/>
            <person name="Dong S."/>
            <person name="Downton P."/>
            <person name="Dumas B."/>
            <person name="Fabro G."/>
            <person name="Fronick C."/>
            <person name="Fuerstenberg S.I."/>
            <person name="Fulton L."/>
            <person name="Gaulin E."/>
            <person name="Govers F."/>
            <person name="Hughes L."/>
            <person name="Humphray S."/>
            <person name="Jiang R.H."/>
            <person name="Judelson H."/>
            <person name="Kamoun S."/>
            <person name="Kyung K."/>
            <person name="Meijer H."/>
            <person name="Minx P."/>
            <person name="Morris P."/>
            <person name="Nelson J."/>
            <person name="Phuntumart V."/>
            <person name="Qutob D."/>
            <person name="Rehmany A."/>
            <person name="Rougon-Cardoso A."/>
            <person name="Ryden P."/>
            <person name="Torto-Alalibo T."/>
            <person name="Studholme D."/>
            <person name="Wang Y."/>
            <person name="Win J."/>
            <person name="Wood J."/>
            <person name="Clifton S.W."/>
            <person name="Rogers J."/>
            <person name="Van den Ackerveken G."/>
            <person name="Jones J.D."/>
            <person name="McDowell J.M."/>
            <person name="Beynon J."/>
            <person name="Tyler B.M."/>
        </authorList>
    </citation>
    <scope>NUCLEOTIDE SEQUENCE [LARGE SCALE GENOMIC DNA]</scope>
    <source>
        <strain evidence="9">Emoy2</strain>
    </source>
</reference>
<evidence type="ECO:0000256" key="3">
    <source>
        <dbReference type="ARBA" id="ARBA00022833"/>
    </source>
</evidence>
<dbReference type="PROSITE" id="PS01359">
    <property type="entry name" value="ZF_PHD_1"/>
    <property type="match status" value="1"/>
</dbReference>
<dbReference type="SMART" id="SM00249">
    <property type="entry name" value="PHD"/>
    <property type="match status" value="1"/>
</dbReference>
<protein>
    <recommendedName>
        <fullName evidence="10">PHD-type domain-containing protein</fullName>
    </recommendedName>
</protein>
<dbReference type="InterPro" id="IPR035898">
    <property type="entry name" value="TAZ_dom_sf"/>
</dbReference>
<organism evidence="8 9">
    <name type="scientific">Hyaloperonospora arabidopsidis (strain Emoy2)</name>
    <name type="common">Downy mildew agent</name>
    <name type="synonym">Peronospora arabidopsidis</name>
    <dbReference type="NCBI Taxonomy" id="559515"/>
    <lineage>
        <taxon>Eukaryota</taxon>
        <taxon>Sar</taxon>
        <taxon>Stramenopiles</taxon>
        <taxon>Oomycota</taxon>
        <taxon>Peronosporomycetes</taxon>
        <taxon>Peronosporales</taxon>
        <taxon>Peronosporaceae</taxon>
        <taxon>Hyaloperonospora</taxon>
    </lineage>
</organism>
<dbReference type="InterPro" id="IPR013083">
    <property type="entry name" value="Znf_RING/FYVE/PHD"/>
</dbReference>
<feature type="domain" description="RING-type" evidence="7">
    <location>
        <begin position="154"/>
        <end position="199"/>
    </location>
</feature>
<dbReference type="EMBL" id="JH598554">
    <property type="status" value="NOT_ANNOTATED_CDS"/>
    <property type="molecule type" value="Genomic_DNA"/>
</dbReference>
<keyword evidence="2 4" id="KW-0863">Zinc-finger</keyword>
<dbReference type="InterPro" id="IPR019786">
    <property type="entry name" value="Zinc_finger_PHD-type_CS"/>
</dbReference>
<dbReference type="PANTHER" id="PTHR12618:SF20">
    <property type="entry name" value="PHD AND RING FINGER DOMAIN-CONTAINING PROTEIN 1"/>
    <property type="match status" value="1"/>
</dbReference>
<dbReference type="InParanoid" id="M4BQ83"/>
<dbReference type="PROSITE" id="PS50016">
    <property type="entry name" value="ZF_PHD_2"/>
    <property type="match status" value="1"/>
</dbReference>
<dbReference type="AlphaFoldDB" id="M4BQ83"/>
<dbReference type="InterPro" id="IPR019787">
    <property type="entry name" value="Znf_PHD-finger"/>
</dbReference>
<evidence type="ECO:0000313" key="9">
    <source>
        <dbReference type="Proteomes" id="UP000011713"/>
    </source>
</evidence>
<dbReference type="InterPro" id="IPR047157">
    <property type="entry name" value="PHRF1/Atg35"/>
</dbReference>
<evidence type="ECO:0008006" key="10">
    <source>
        <dbReference type="Google" id="ProtNLM"/>
    </source>
</evidence>
<feature type="region of interest" description="Disordered" evidence="5">
    <location>
        <begin position="244"/>
        <end position="264"/>
    </location>
</feature>
<evidence type="ECO:0000256" key="1">
    <source>
        <dbReference type="ARBA" id="ARBA00022723"/>
    </source>
</evidence>
<dbReference type="GO" id="GO:0008270">
    <property type="term" value="F:zinc ion binding"/>
    <property type="evidence" value="ECO:0007669"/>
    <property type="project" value="UniProtKB-KW"/>
</dbReference>
<evidence type="ECO:0000256" key="5">
    <source>
        <dbReference type="SAM" id="MobiDB-lite"/>
    </source>
</evidence>
<dbReference type="OMA" id="HACNCDE"/>
<dbReference type="PANTHER" id="PTHR12618">
    <property type="entry name" value="PHD AND RING FINGER DOMAIN-CONTAINING PROTEIN 1"/>
    <property type="match status" value="1"/>
</dbReference>
<dbReference type="PROSITE" id="PS50089">
    <property type="entry name" value="ZF_RING_2"/>
    <property type="match status" value="1"/>
</dbReference>
<proteinExistence type="predicted"/>
<dbReference type="Gene3D" id="3.30.40.10">
    <property type="entry name" value="Zinc/RING finger domain, C3HC4 (zinc finger)"/>
    <property type="match status" value="1"/>
</dbReference>
<dbReference type="Proteomes" id="UP000011713">
    <property type="component" value="Unassembled WGS sequence"/>
</dbReference>
<evidence type="ECO:0000256" key="2">
    <source>
        <dbReference type="ARBA" id="ARBA00022771"/>
    </source>
</evidence>
<dbReference type="InterPro" id="IPR001841">
    <property type="entry name" value="Znf_RING"/>
</dbReference>
<dbReference type="HOGENOM" id="CLU_063993_1_0_1"/>
<sequence length="369" mass="41029">MAAVTRERFNWEEAVKQDRDLKRIDAFVKLTVSKCPGQLPPRTDASRGGSRYEPAADPVVIKAEQHPILRTTLITPSSNGSVPFAPQFIDPRDYQSESSSEMDTREVNPMDELSDFESETPQRQTVLEQVQRMDVEMVAQDEEKGDDHAKLTVCEICRNSDQENEIILCDDCDAEFHISCLDPPLLEVPDGTWFCPTCSAKFHNVCDDRVKQELLPTAADYESSTNAAGYSEVTAPPASVDTMVTTTTSSSGQADSGGNVLMDGTGGNSDPASIHIAQALEEDPKKSNALLIHACNCDEVQCSDPELNDFCPHMKRFLRSVCWASHSDKWRSYRLARITAELFAYHAMNCDLLQCNVPLCVKIREEEIV</sequence>
<dbReference type="Pfam" id="PF00628">
    <property type="entry name" value="PHD"/>
    <property type="match status" value="1"/>
</dbReference>
<dbReference type="InterPro" id="IPR011011">
    <property type="entry name" value="Znf_FYVE_PHD"/>
</dbReference>
<evidence type="ECO:0000313" key="8">
    <source>
        <dbReference type="EnsemblProtists" id="HpaP808572"/>
    </source>
</evidence>
<evidence type="ECO:0000256" key="4">
    <source>
        <dbReference type="PROSITE-ProRule" id="PRU00175"/>
    </source>
</evidence>
<keyword evidence="3" id="KW-0862">Zinc</keyword>
<keyword evidence="9" id="KW-1185">Reference proteome</keyword>
<keyword evidence="1" id="KW-0479">Metal-binding</keyword>
<reference evidence="8" key="2">
    <citation type="submission" date="2015-06" db="UniProtKB">
        <authorList>
            <consortium name="EnsemblProtists"/>
        </authorList>
    </citation>
    <scope>IDENTIFICATION</scope>
    <source>
        <strain evidence="8">Emoy2</strain>
    </source>
</reference>